<dbReference type="GO" id="GO:0061630">
    <property type="term" value="F:ubiquitin protein ligase activity"/>
    <property type="evidence" value="ECO:0007669"/>
    <property type="project" value="UniProtKB-EC"/>
</dbReference>
<keyword evidence="5 8" id="KW-0863">Zinc-finger</keyword>
<organism evidence="11 12">
    <name type="scientific">Paramecium primaurelia</name>
    <dbReference type="NCBI Taxonomy" id="5886"/>
    <lineage>
        <taxon>Eukaryota</taxon>
        <taxon>Sar</taxon>
        <taxon>Alveolata</taxon>
        <taxon>Ciliophora</taxon>
        <taxon>Intramacronucleata</taxon>
        <taxon>Oligohymenophorea</taxon>
        <taxon>Peniculida</taxon>
        <taxon>Parameciidae</taxon>
        <taxon>Paramecium</taxon>
    </lineage>
</organism>
<evidence type="ECO:0000313" key="12">
    <source>
        <dbReference type="Proteomes" id="UP000688137"/>
    </source>
</evidence>
<dbReference type="OMA" id="WFFENNS"/>
<dbReference type="PANTHER" id="PTHR22937">
    <property type="entry name" value="E3 UBIQUITIN-PROTEIN LIGASE RNF165"/>
    <property type="match status" value="1"/>
</dbReference>
<comment type="catalytic activity">
    <reaction evidence="1">
        <text>S-ubiquitinyl-[E2 ubiquitin-conjugating enzyme]-L-cysteine + [acceptor protein]-L-lysine = [E2 ubiquitin-conjugating enzyme]-L-cysteine + N(6)-ubiquitinyl-[acceptor protein]-L-lysine.</text>
        <dbReference type="EC" id="2.3.2.27"/>
    </reaction>
</comment>
<feature type="transmembrane region" description="Helical" evidence="9">
    <location>
        <begin position="237"/>
        <end position="257"/>
    </location>
</feature>
<keyword evidence="9" id="KW-0472">Membrane</keyword>
<evidence type="ECO:0000256" key="5">
    <source>
        <dbReference type="ARBA" id="ARBA00022771"/>
    </source>
</evidence>
<keyword evidence="12" id="KW-1185">Reference proteome</keyword>
<name>A0A8S1JWE5_PARPR</name>
<feature type="transmembrane region" description="Helical" evidence="9">
    <location>
        <begin position="167"/>
        <end position="187"/>
    </location>
</feature>
<evidence type="ECO:0000256" key="1">
    <source>
        <dbReference type="ARBA" id="ARBA00000900"/>
    </source>
</evidence>
<evidence type="ECO:0000259" key="10">
    <source>
        <dbReference type="PROSITE" id="PS50089"/>
    </source>
</evidence>
<dbReference type="PANTHER" id="PTHR22937:SF65">
    <property type="entry name" value="E3 UBIQUITIN-PROTEIN LIGASE ARK2C"/>
    <property type="match status" value="1"/>
</dbReference>
<evidence type="ECO:0000256" key="3">
    <source>
        <dbReference type="ARBA" id="ARBA00022679"/>
    </source>
</evidence>
<feature type="transmembrane region" description="Helical" evidence="9">
    <location>
        <begin position="199"/>
        <end position="225"/>
    </location>
</feature>
<proteinExistence type="predicted"/>
<accession>A0A8S1JWE5</accession>
<dbReference type="EC" id="2.3.2.27" evidence="2"/>
<dbReference type="SMART" id="SM00184">
    <property type="entry name" value="RING"/>
    <property type="match status" value="1"/>
</dbReference>
<evidence type="ECO:0000256" key="9">
    <source>
        <dbReference type="SAM" id="Phobius"/>
    </source>
</evidence>
<dbReference type="AlphaFoldDB" id="A0A8S1JWE5"/>
<feature type="transmembrane region" description="Helical" evidence="9">
    <location>
        <begin position="87"/>
        <end position="104"/>
    </location>
</feature>
<feature type="transmembrane region" description="Helical" evidence="9">
    <location>
        <begin position="57"/>
        <end position="81"/>
    </location>
</feature>
<comment type="caution">
    <text evidence="11">The sequence shown here is derived from an EMBL/GenBank/DDBJ whole genome shotgun (WGS) entry which is preliminary data.</text>
</comment>
<dbReference type="EMBL" id="CAJJDM010000004">
    <property type="protein sequence ID" value="CAD8044746.1"/>
    <property type="molecule type" value="Genomic_DNA"/>
</dbReference>
<evidence type="ECO:0000256" key="6">
    <source>
        <dbReference type="ARBA" id="ARBA00022786"/>
    </source>
</evidence>
<dbReference type="PROSITE" id="PS50089">
    <property type="entry name" value="ZF_RING_2"/>
    <property type="match status" value="1"/>
</dbReference>
<keyword evidence="7" id="KW-0862">Zinc</keyword>
<evidence type="ECO:0000256" key="7">
    <source>
        <dbReference type="ARBA" id="ARBA00022833"/>
    </source>
</evidence>
<dbReference type="GO" id="GO:0008270">
    <property type="term" value="F:zinc ion binding"/>
    <property type="evidence" value="ECO:0007669"/>
    <property type="project" value="UniProtKB-KW"/>
</dbReference>
<keyword evidence="9" id="KW-1133">Transmembrane helix</keyword>
<keyword evidence="3" id="KW-0808">Transferase</keyword>
<keyword evidence="6" id="KW-0833">Ubl conjugation pathway</keyword>
<evidence type="ECO:0000256" key="2">
    <source>
        <dbReference type="ARBA" id="ARBA00012483"/>
    </source>
</evidence>
<reference evidence="11" key="1">
    <citation type="submission" date="2021-01" db="EMBL/GenBank/DDBJ databases">
        <authorList>
            <consortium name="Genoscope - CEA"/>
            <person name="William W."/>
        </authorList>
    </citation>
    <scope>NUCLEOTIDE SEQUENCE</scope>
</reference>
<evidence type="ECO:0000256" key="4">
    <source>
        <dbReference type="ARBA" id="ARBA00022723"/>
    </source>
</evidence>
<protein>
    <recommendedName>
        <fullName evidence="2">RING-type E3 ubiquitin transferase</fullName>
        <ecNumber evidence="2">2.3.2.27</ecNumber>
    </recommendedName>
</protein>
<dbReference type="InterPro" id="IPR045191">
    <property type="entry name" value="MBR1/2-like"/>
</dbReference>
<keyword evidence="4" id="KW-0479">Metal-binding</keyword>
<gene>
    <name evidence="11" type="ORF">PPRIM_AZ9-3.1.T0080312</name>
</gene>
<keyword evidence="9" id="KW-0812">Transmembrane</keyword>
<evidence type="ECO:0000313" key="11">
    <source>
        <dbReference type="EMBL" id="CAD8044746.1"/>
    </source>
</evidence>
<dbReference type="Proteomes" id="UP000688137">
    <property type="component" value="Unassembled WGS sequence"/>
</dbReference>
<sequence>MSHRSLSIDYSEKLDTYGDGCLPETQAISILFLNYLKTQSINESDTLRKSKEYLKKLQTALIILIWYESIAFFGCITILIISQEFQLIQIAIGLFIKLLIYIRLSNSARKQKKYIGMKSTITRKIFLNFLKQNINIDPENRIEIRLIDQTIACKLTFKQIFKEFVKLHIKSIIIILLITLVIYITYFEFFLSEFNANKYLIFSEFALITLPLTLILTTLISILVFIGFTSLINVIHFIMRAIIKIIVSIPSFLRSILKIFRIKKEKHFVLMKYIHNQFKQKDICSICLCSIQNQGILLPCKHLFHIKCIEKWFFENNSCPICRSKITNNNENQEQ</sequence>
<evidence type="ECO:0000256" key="8">
    <source>
        <dbReference type="PROSITE-ProRule" id="PRU00175"/>
    </source>
</evidence>
<dbReference type="Pfam" id="PF13639">
    <property type="entry name" value="zf-RING_2"/>
    <property type="match status" value="1"/>
</dbReference>
<dbReference type="InterPro" id="IPR001841">
    <property type="entry name" value="Znf_RING"/>
</dbReference>
<feature type="domain" description="RING-type" evidence="10">
    <location>
        <begin position="284"/>
        <end position="323"/>
    </location>
</feature>